<dbReference type="InterPro" id="IPR002826">
    <property type="entry name" value="MptE-like"/>
</dbReference>
<dbReference type="GO" id="GO:0005524">
    <property type="term" value="F:ATP binding"/>
    <property type="evidence" value="ECO:0007669"/>
    <property type="project" value="UniProtKB-UniRule"/>
</dbReference>
<dbReference type="GeneID" id="37878425"/>
<dbReference type="OrthoDB" id="34207at2157"/>
<dbReference type="KEGG" id="hdf:AArcSl_2074"/>
<dbReference type="AlphaFoldDB" id="A0A343TKS7"/>
<keyword evidence="1 3" id="KW-0808">Transferase</keyword>
<keyword evidence="1" id="KW-0067">ATP-binding</keyword>
<dbReference type="RefSeq" id="WP_119818713.1">
    <property type="nucleotide sequence ID" value="NZ_CP025066.1"/>
</dbReference>
<comment type="cofactor">
    <cofactor evidence="1">
        <name>Mg(2+)</name>
        <dbReference type="ChEBI" id="CHEBI:18420"/>
    </cofactor>
</comment>
<dbReference type="HAMAP" id="MF_02131">
    <property type="entry name" value="HMPDK_arch"/>
    <property type="match status" value="1"/>
</dbReference>
<evidence type="ECO:0000256" key="1">
    <source>
        <dbReference type="HAMAP-Rule" id="MF_02131"/>
    </source>
</evidence>
<dbReference type="UniPathway" id="UPA00077">
    <property type="reaction ID" value="UER00155"/>
</dbReference>
<dbReference type="InterPro" id="IPR027510">
    <property type="entry name" value="HMPDK_MptE"/>
</dbReference>
<evidence type="ECO:0000259" key="2">
    <source>
        <dbReference type="Pfam" id="PF01973"/>
    </source>
</evidence>
<keyword evidence="1" id="KW-0289">Folate biosynthesis</keyword>
<dbReference type="GO" id="GO:0046654">
    <property type="term" value="P:tetrahydrofolate biosynthetic process"/>
    <property type="evidence" value="ECO:0007669"/>
    <property type="project" value="UniProtKB-UniRule"/>
</dbReference>
<keyword evidence="1" id="KW-0547">Nucleotide-binding</keyword>
<feature type="domain" description="6-hydroxymethylpterin diphosphokinase MptE-like" evidence="2">
    <location>
        <begin position="52"/>
        <end position="189"/>
    </location>
</feature>
<name>A0A343TKS7_9EURY</name>
<keyword evidence="1 3" id="KW-0418">Kinase</keyword>
<reference evidence="4" key="1">
    <citation type="submission" date="2017-11" db="EMBL/GenBank/DDBJ databases">
        <title>Phenotypic and genomic properties of facultatively anaerobic sulfur-reducing natronoarchaea from hypersaline soda lakes.</title>
        <authorList>
            <person name="Sorokin D.Y."/>
            <person name="Kublanov I.V."/>
            <person name="Roman P."/>
            <person name="Sinninghe Damste J.S."/>
            <person name="Golyshin P.N."/>
            <person name="Rojo D."/>
            <person name="Ciordia S."/>
            <person name="Mena M.D.C."/>
            <person name="Ferrer M."/>
            <person name="Messina E."/>
            <person name="Smedile F."/>
            <person name="La Spada G."/>
            <person name="La Cono V."/>
            <person name="Yakimov M.M."/>
        </authorList>
    </citation>
    <scope>NUCLEOTIDE SEQUENCE [LARGE SCALE GENOMIC DNA]</scope>
    <source>
        <strain evidence="4">AArc-Sl</strain>
    </source>
</reference>
<accession>A0A343TKS7</accession>
<dbReference type="PANTHER" id="PTHR39648">
    <property type="entry name" value="6-HYDROXYMETHYL-7,8-DIHYDROPTERIN PYROPHOSPHOKINASE"/>
    <property type="match status" value="1"/>
</dbReference>
<comment type="similarity">
    <text evidence="1">Belongs to the archaeal 6-HMPDK family.</text>
</comment>
<keyword evidence="4" id="KW-1185">Reference proteome</keyword>
<dbReference type="GO" id="GO:0016301">
    <property type="term" value="F:kinase activity"/>
    <property type="evidence" value="ECO:0007669"/>
    <property type="project" value="UniProtKB-KW"/>
</dbReference>
<protein>
    <recommendedName>
        <fullName evidence="1">6-hydroxymethyl-7,8-dihydropterin pyrophosphokinase</fullName>
        <shortName evidence="1">HPPK</shortName>
        <ecNumber evidence="1">2.7.6.3</ecNumber>
    </recommendedName>
    <alternativeName>
        <fullName evidence="1">2-amino-4-hydroxy-6-hydroxymethyldihydropteridine pyrophosphokinase</fullName>
    </alternativeName>
    <alternativeName>
        <fullName evidence="1">6-hydroxymethyl-7,8-dihydropterin diphosphokinase</fullName>
        <shortName evidence="1">6-HMPDK</shortName>
    </alternativeName>
    <alternativeName>
        <fullName evidence="1">7,8-dihydro-6-hydroxymethylpterin diphosphokinase</fullName>
    </alternativeName>
    <alternativeName>
        <fullName evidence="1">7,8-dihydro-6-hydroxymethylpterin pyrophosphokinase</fullName>
        <shortName evidence="1">PPPK</shortName>
    </alternativeName>
</protein>
<comment type="catalytic activity">
    <reaction evidence="1">
        <text>6-hydroxymethyl-7,8-dihydropterin + ATP = (7,8-dihydropterin-6-yl)methyl diphosphate + AMP + H(+)</text>
        <dbReference type="Rhea" id="RHEA:11412"/>
        <dbReference type="ChEBI" id="CHEBI:15378"/>
        <dbReference type="ChEBI" id="CHEBI:30616"/>
        <dbReference type="ChEBI" id="CHEBI:44841"/>
        <dbReference type="ChEBI" id="CHEBI:72950"/>
        <dbReference type="ChEBI" id="CHEBI:456215"/>
        <dbReference type="EC" id="2.7.6.3"/>
    </reaction>
</comment>
<proteinExistence type="inferred from homology"/>
<organism evidence="3 4">
    <name type="scientific">Halalkaliarchaeum desulfuricum</name>
    <dbReference type="NCBI Taxonomy" id="2055893"/>
    <lineage>
        <taxon>Archaea</taxon>
        <taxon>Methanobacteriati</taxon>
        <taxon>Methanobacteriota</taxon>
        <taxon>Stenosarchaea group</taxon>
        <taxon>Halobacteria</taxon>
        <taxon>Halobacteriales</taxon>
        <taxon>Haloferacaceae</taxon>
        <taxon>Halalkaliarchaeum</taxon>
    </lineage>
</organism>
<dbReference type="Proteomes" id="UP000263012">
    <property type="component" value="Chromosome"/>
</dbReference>
<evidence type="ECO:0000313" key="3">
    <source>
        <dbReference type="EMBL" id="AUX09699.1"/>
    </source>
</evidence>
<dbReference type="EMBL" id="CP025066">
    <property type="protein sequence ID" value="AUX09699.1"/>
    <property type="molecule type" value="Genomic_DNA"/>
</dbReference>
<dbReference type="PANTHER" id="PTHR39648:SF1">
    <property type="entry name" value="6-HYDROXYMETHYL-7,8-DIHYDROPTERIN PYROPHOSPHOKINASE"/>
    <property type="match status" value="1"/>
</dbReference>
<gene>
    <name evidence="1 3" type="primary">mptE</name>
    <name evidence="3" type="ORF">AArcSl_2074</name>
</gene>
<comment type="pathway">
    <text evidence="1">Cofactor biosynthesis; tetrahydrofolate biosynthesis; 2-amino-4-hydroxy-6-hydroxymethyl-7,8-dihydropteridine diphosphate from 7,8-dihydroneopterin triphosphate: step 4/4.</text>
</comment>
<dbReference type="Pfam" id="PF01973">
    <property type="entry name" value="MptE-like"/>
    <property type="match status" value="1"/>
</dbReference>
<dbReference type="GO" id="GO:0000287">
    <property type="term" value="F:magnesium ion binding"/>
    <property type="evidence" value="ECO:0007669"/>
    <property type="project" value="UniProtKB-UniRule"/>
</dbReference>
<sequence length="233" mass="25225">MEFSEWEPVYEAILADFGFDRVADERARDVAATYATPVDFSVLAEAVGVAGGKTVAIVGAAPSLSAELDTFDPESVDAVFAASTAADTLLGADLPVDCLVTDLDKNPETAARLTREETLVAAHAHGDNVEMVRRFLPEFDPSSTLVTTQAEPVDAVYNLGGFTDGDRAAFLADALGAGELRFLGWEFDDTSVGPVKAKKLRWAERLLFWLEQRRNERFGVLDGRRSGIEQIPV</sequence>
<comment type="function">
    <text evidence="1">Catalyzes the transfer of diphosphate from ATP to 6-hydroxymethyl-7,8-dihydropterin (6-HMD), leading to 6-hydroxymethyl-7,8-dihydropterin diphosphate (6-HMDP).</text>
</comment>
<dbReference type="GO" id="GO:0003848">
    <property type="term" value="F:2-amino-4-hydroxy-6-hydroxymethyldihydropteridine diphosphokinase activity"/>
    <property type="evidence" value="ECO:0007669"/>
    <property type="project" value="UniProtKB-UniRule"/>
</dbReference>
<dbReference type="GO" id="GO:0046656">
    <property type="term" value="P:folic acid biosynthetic process"/>
    <property type="evidence" value="ECO:0007669"/>
    <property type="project" value="UniProtKB-KW"/>
</dbReference>
<dbReference type="EC" id="2.7.6.3" evidence="1"/>
<evidence type="ECO:0000313" key="4">
    <source>
        <dbReference type="Proteomes" id="UP000263012"/>
    </source>
</evidence>
<keyword evidence="1" id="KW-0460">Magnesium</keyword>